<name>A0A9P0CRT2_9CUCU</name>
<feature type="signal peptide" evidence="1">
    <location>
        <begin position="1"/>
        <end position="22"/>
    </location>
</feature>
<reference evidence="2" key="1">
    <citation type="submission" date="2022-01" db="EMBL/GenBank/DDBJ databases">
        <authorList>
            <person name="King R."/>
        </authorList>
    </citation>
    <scope>NUCLEOTIDE SEQUENCE</scope>
</reference>
<dbReference type="InterPro" id="IPR006631">
    <property type="entry name" value="DM4_12"/>
</dbReference>
<dbReference type="Pfam" id="PF07841">
    <property type="entry name" value="DM4_12"/>
    <property type="match status" value="1"/>
</dbReference>
<dbReference type="PANTHER" id="PTHR21398:SF22">
    <property type="entry name" value="IP12060P-RELATED"/>
    <property type="match status" value="1"/>
</dbReference>
<organism evidence="2 3">
    <name type="scientific">Psylliodes chrysocephalus</name>
    <dbReference type="NCBI Taxonomy" id="3402493"/>
    <lineage>
        <taxon>Eukaryota</taxon>
        <taxon>Metazoa</taxon>
        <taxon>Ecdysozoa</taxon>
        <taxon>Arthropoda</taxon>
        <taxon>Hexapoda</taxon>
        <taxon>Insecta</taxon>
        <taxon>Pterygota</taxon>
        <taxon>Neoptera</taxon>
        <taxon>Endopterygota</taxon>
        <taxon>Coleoptera</taxon>
        <taxon>Polyphaga</taxon>
        <taxon>Cucujiformia</taxon>
        <taxon>Chrysomeloidea</taxon>
        <taxon>Chrysomelidae</taxon>
        <taxon>Galerucinae</taxon>
        <taxon>Alticini</taxon>
        <taxon>Psylliodes</taxon>
    </lineage>
</organism>
<keyword evidence="3" id="KW-1185">Reference proteome</keyword>
<proteinExistence type="predicted"/>
<dbReference type="SMART" id="SM00718">
    <property type="entry name" value="DM4_12"/>
    <property type="match status" value="1"/>
</dbReference>
<accession>A0A9P0CRT2</accession>
<dbReference type="Proteomes" id="UP001153636">
    <property type="component" value="Chromosome 18"/>
</dbReference>
<dbReference type="EMBL" id="OV651830">
    <property type="protein sequence ID" value="CAH1104760.1"/>
    <property type="molecule type" value="Genomic_DNA"/>
</dbReference>
<evidence type="ECO:0000313" key="3">
    <source>
        <dbReference type="Proteomes" id="UP001153636"/>
    </source>
</evidence>
<dbReference type="AlphaFoldDB" id="A0A9P0CRT2"/>
<keyword evidence="1" id="KW-0732">Signal</keyword>
<dbReference type="PANTHER" id="PTHR21398">
    <property type="entry name" value="AGAP007094-PA"/>
    <property type="match status" value="1"/>
</dbReference>
<dbReference type="OrthoDB" id="6340174at2759"/>
<evidence type="ECO:0000256" key="1">
    <source>
        <dbReference type="SAM" id="SignalP"/>
    </source>
</evidence>
<sequence>MIVKCLFVMMLFFLNNGQLAIAETIYNPYFHFPGGSEAFMGIIVTIAIPVDANTPGEVLLSTILEGNYLVPTNETEFEYPPNFEESSERAFFYEILKRKIEDFGYSGKKCLLRTVCEAAQMSSLNTGVLGDIVHVLLSPSSSKMENTLKEYEDAESLGKNNECKYYEKLCPYSILNAISKIKLMSLLLND</sequence>
<gene>
    <name evidence="2" type="ORF">PSYICH_LOCUS5879</name>
</gene>
<feature type="chain" id="PRO_5040492219" evidence="1">
    <location>
        <begin position="23"/>
        <end position="190"/>
    </location>
</feature>
<protein>
    <submittedName>
        <fullName evidence="2">Uncharacterized protein</fullName>
    </submittedName>
</protein>
<evidence type="ECO:0000313" key="2">
    <source>
        <dbReference type="EMBL" id="CAH1104760.1"/>
    </source>
</evidence>